<evidence type="ECO:0000313" key="5">
    <source>
        <dbReference type="Proteomes" id="UP001501752"/>
    </source>
</evidence>
<keyword evidence="5" id="KW-1185">Reference proteome</keyword>
<sequence length="356" mass="34888">MTAPADLRAAAERGAAALGVPFPLIQAGMGGVAGPALAAAVSGAGALGTVALYKSDAALAAALVDDTAARTDRTFSVNVIPEVADRLLDAQIAAVLDRADRRIAVNSYGLPPERTAAAVLAAGHRLIVQTGSTADARAAAGLGAHAVVVQGVQAGGHHLGGQPLEELLADAAGVGVPVFAAGAVATGRDLAEAVRRGASGALCGTLFVAAAESAAHPDYKAALTAARAADTVVTERFSIGWPGRPHRVLRSPVTESAEPLPAALIAWTTVMGTRRPVPRGSAAAPTAEAEGLVGEMARYAGLGCGAVTAVEPAAAVVGRLRAEFAAALGGGPAGAPVPVAPVPGAPVPAGPVPAER</sequence>
<evidence type="ECO:0000256" key="1">
    <source>
        <dbReference type="ARBA" id="ARBA00022630"/>
    </source>
</evidence>
<organism evidence="4 5">
    <name type="scientific">Kitasatospora terrestris</name>
    <dbReference type="NCBI Taxonomy" id="258051"/>
    <lineage>
        <taxon>Bacteria</taxon>
        <taxon>Bacillati</taxon>
        <taxon>Actinomycetota</taxon>
        <taxon>Actinomycetes</taxon>
        <taxon>Kitasatosporales</taxon>
        <taxon>Streptomycetaceae</taxon>
        <taxon>Kitasatospora</taxon>
    </lineage>
</organism>
<keyword evidence="1" id="KW-0285">Flavoprotein</keyword>
<protein>
    <recommendedName>
        <fullName evidence="6">2-nitropropane dioxygenase</fullName>
    </recommendedName>
</protein>
<dbReference type="PANTHER" id="PTHR32332">
    <property type="entry name" value="2-NITROPROPANE DIOXYGENASE"/>
    <property type="match status" value="1"/>
</dbReference>
<dbReference type="Gene3D" id="3.20.20.70">
    <property type="entry name" value="Aldolase class I"/>
    <property type="match status" value="1"/>
</dbReference>
<accession>A0ABP9EEM5</accession>
<dbReference type="PANTHER" id="PTHR32332:SF20">
    <property type="entry name" value="2-NITROPROPANE DIOXYGENASE-LIKE PROTEIN"/>
    <property type="match status" value="1"/>
</dbReference>
<proteinExistence type="predicted"/>
<evidence type="ECO:0000256" key="2">
    <source>
        <dbReference type="ARBA" id="ARBA00022643"/>
    </source>
</evidence>
<keyword evidence="2" id="KW-0288">FMN</keyword>
<dbReference type="InterPro" id="IPR004136">
    <property type="entry name" value="NMO"/>
</dbReference>
<evidence type="ECO:0000256" key="3">
    <source>
        <dbReference type="ARBA" id="ARBA00023002"/>
    </source>
</evidence>
<gene>
    <name evidence="4" type="ORF">GCM10023235_63930</name>
</gene>
<dbReference type="SUPFAM" id="SSF51412">
    <property type="entry name" value="Inosine monophosphate dehydrogenase (IMPDH)"/>
    <property type="match status" value="1"/>
</dbReference>
<comment type="caution">
    <text evidence="4">The sequence shown here is derived from an EMBL/GenBank/DDBJ whole genome shotgun (WGS) entry which is preliminary data.</text>
</comment>
<reference evidence="5" key="1">
    <citation type="journal article" date="2019" name="Int. J. Syst. Evol. Microbiol.">
        <title>The Global Catalogue of Microorganisms (GCM) 10K type strain sequencing project: providing services to taxonomists for standard genome sequencing and annotation.</title>
        <authorList>
            <consortium name="The Broad Institute Genomics Platform"/>
            <consortium name="The Broad Institute Genome Sequencing Center for Infectious Disease"/>
            <person name="Wu L."/>
            <person name="Ma J."/>
        </authorList>
    </citation>
    <scope>NUCLEOTIDE SEQUENCE [LARGE SCALE GENOMIC DNA]</scope>
    <source>
        <strain evidence="5">JCM 13006</strain>
    </source>
</reference>
<dbReference type="RefSeq" id="WP_345700376.1">
    <property type="nucleotide sequence ID" value="NZ_BAABIS010000001.1"/>
</dbReference>
<dbReference type="CDD" id="cd04730">
    <property type="entry name" value="NPD_like"/>
    <property type="match status" value="1"/>
</dbReference>
<name>A0ABP9EEM5_9ACTN</name>
<evidence type="ECO:0000313" key="4">
    <source>
        <dbReference type="EMBL" id="GAA4875700.1"/>
    </source>
</evidence>
<dbReference type="EMBL" id="BAABIS010000001">
    <property type="protein sequence ID" value="GAA4875700.1"/>
    <property type="molecule type" value="Genomic_DNA"/>
</dbReference>
<dbReference type="Pfam" id="PF03060">
    <property type="entry name" value="NMO"/>
    <property type="match status" value="1"/>
</dbReference>
<dbReference type="Proteomes" id="UP001501752">
    <property type="component" value="Unassembled WGS sequence"/>
</dbReference>
<keyword evidence="3" id="KW-0560">Oxidoreductase</keyword>
<evidence type="ECO:0008006" key="6">
    <source>
        <dbReference type="Google" id="ProtNLM"/>
    </source>
</evidence>
<dbReference type="InterPro" id="IPR013785">
    <property type="entry name" value="Aldolase_TIM"/>
</dbReference>